<dbReference type="PROSITE" id="PS51257">
    <property type="entry name" value="PROKAR_LIPOPROTEIN"/>
    <property type="match status" value="1"/>
</dbReference>
<keyword evidence="1" id="KW-0732">Signal</keyword>
<name>A0A859FB96_9BACI</name>
<gene>
    <name evidence="2" type="ORF">FLK61_24430</name>
</gene>
<dbReference type="AlphaFoldDB" id="A0A859FB96"/>
<feature type="chain" id="PRO_5038744375" evidence="1">
    <location>
        <begin position="27"/>
        <end position="124"/>
    </location>
</feature>
<evidence type="ECO:0000256" key="1">
    <source>
        <dbReference type="SAM" id="SignalP"/>
    </source>
</evidence>
<proteinExistence type="predicted"/>
<evidence type="ECO:0000313" key="3">
    <source>
        <dbReference type="Proteomes" id="UP000318138"/>
    </source>
</evidence>
<sequence>MKQVVSLIVLVLFVAGCAGSTGNPVAAHVLENNEGADILTYGDHVFYNASNLAYLDVDSFEKVTHLGEIVSQPKNFNEYLDLCASVLDIGTPIYATGDTSDDMYHLIAEIDGEDILYIALGENR</sequence>
<keyword evidence="3" id="KW-1185">Reference proteome</keyword>
<dbReference type="KEGG" id="psua:FLK61_24430"/>
<feature type="signal peptide" evidence="1">
    <location>
        <begin position="1"/>
        <end position="26"/>
    </location>
</feature>
<accession>A0A859FB96</accession>
<evidence type="ECO:0000313" key="2">
    <source>
        <dbReference type="EMBL" id="QKS69931.1"/>
    </source>
</evidence>
<reference evidence="3" key="1">
    <citation type="submission" date="2019-07" db="EMBL/GenBank/DDBJ databases">
        <title>Bacillus alkalisoli sp. nov. isolated from saline soil.</title>
        <authorList>
            <person name="Sun J.-Q."/>
            <person name="Xu L."/>
        </authorList>
    </citation>
    <scope>NUCLEOTIDE SEQUENCE [LARGE SCALE GENOMIC DNA]</scope>
    <source>
        <strain evidence="3">M4U3P1</strain>
    </source>
</reference>
<dbReference type="Proteomes" id="UP000318138">
    <property type="component" value="Chromosome"/>
</dbReference>
<organism evidence="2 3">
    <name type="scientific">Paenalkalicoccus suaedae</name>
    <dbReference type="NCBI Taxonomy" id="2592382"/>
    <lineage>
        <taxon>Bacteria</taxon>
        <taxon>Bacillati</taxon>
        <taxon>Bacillota</taxon>
        <taxon>Bacilli</taxon>
        <taxon>Bacillales</taxon>
        <taxon>Bacillaceae</taxon>
        <taxon>Paenalkalicoccus</taxon>
    </lineage>
</organism>
<protein>
    <submittedName>
        <fullName evidence="2">Uncharacterized protein</fullName>
    </submittedName>
</protein>
<dbReference type="RefSeq" id="WP_176007975.1">
    <property type="nucleotide sequence ID" value="NZ_CP041372.2"/>
</dbReference>
<dbReference type="EMBL" id="CP041372">
    <property type="protein sequence ID" value="QKS69931.1"/>
    <property type="molecule type" value="Genomic_DNA"/>
</dbReference>